<evidence type="ECO:0000256" key="3">
    <source>
        <dbReference type="ARBA" id="ARBA00017206"/>
    </source>
</evidence>
<organism evidence="9 10">
    <name type="scientific">Tetranychus urticae</name>
    <name type="common">Two-spotted spider mite</name>
    <dbReference type="NCBI Taxonomy" id="32264"/>
    <lineage>
        <taxon>Eukaryota</taxon>
        <taxon>Metazoa</taxon>
        <taxon>Ecdysozoa</taxon>
        <taxon>Arthropoda</taxon>
        <taxon>Chelicerata</taxon>
        <taxon>Arachnida</taxon>
        <taxon>Acari</taxon>
        <taxon>Acariformes</taxon>
        <taxon>Trombidiformes</taxon>
        <taxon>Prostigmata</taxon>
        <taxon>Eleutherengona</taxon>
        <taxon>Raphignathae</taxon>
        <taxon>Tetranychoidea</taxon>
        <taxon>Tetranychidae</taxon>
        <taxon>Tetranychus</taxon>
    </lineage>
</organism>
<dbReference type="GO" id="GO:0030992">
    <property type="term" value="C:intraciliary transport particle B"/>
    <property type="evidence" value="ECO:0007669"/>
    <property type="project" value="TreeGrafter"/>
</dbReference>
<dbReference type="eggNOG" id="ENOG502QPNA">
    <property type="taxonomic scope" value="Eukaryota"/>
</dbReference>
<keyword evidence="10" id="KW-1185">Reference proteome</keyword>
<dbReference type="GO" id="GO:0042073">
    <property type="term" value="P:intraciliary transport"/>
    <property type="evidence" value="ECO:0007669"/>
    <property type="project" value="InterPro"/>
</dbReference>
<reference evidence="10" key="1">
    <citation type="submission" date="2011-08" db="EMBL/GenBank/DDBJ databases">
        <authorList>
            <person name="Rombauts S."/>
        </authorList>
    </citation>
    <scope>NUCLEOTIDE SEQUENCE</scope>
    <source>
        <strain evidence="10">London</strain>
    </source>
</reference>
<dbReference type="InterPro" id="IPR022088">
    <property type="entry name" value="Intraflagellar_transp_cmplxB"/>
</dbReference>
<evidence type="ECO:0000256" key="4">
    <source>
        <dbReference type="ARBA" id="ARBA00022490"/>
    </source>
</evidence>
<sequence>MSKIDLHPNKEEIDDEEDDDDEDDEEEDGEDEDEQAEIVGAYDPQEFKDLRVSSEVRNLFNYITLYSPQIIDLDMRLEPFIPDYIPAVGDIDGFIKVPRPDKVDDSLGLTVIDEPSSRNQSDPALLNLKLRTMGKEVTVKQSGSETIKTANSTKDIDSWIDSIKLLHETTASIATNIPLISSARLPDVEQLMQEWDPSVESALSNFNLPTAELDVTLDQYVTIICSLLDIPIHQSKIASLHLLFNLYYEFQNSQHFKQI</sequence>
<dbReference type="OrthoDB" id="2119217at2759"/>
<dbReference type="Proteomes" id="UP000015104">
    <property type="component" value="Unassembled WGS sequence"/>
</dbReference>
<evidence type="ECO:0000313" key="10">
    <source>
        <dbReference type="Proteomes" id="UP000015104"/>
    </source>
</evidence>
<comment type="subcellular location">
    <subcellularLocation>
        <location evidence="1">Cytoplasm</location>
        <location evidence="1">Cytoskeleton</location>
        <location evidence="1">Cilium basal body</location>
    </subcellularLocation>
</comment>
<dbReference type="STRING" id="32264.T1KD56"/>
<dbReference type="OMA" id="QYIRRYT"/>
<evidence type="ECO:0000313" key="9">
    <source>
        <dbReference type="EnsemblMetazoa" id="tetur09g01740.1"/>
    </source>
</evidence>
<dbReference type="RefSeq" id="XP_025016745.1">
    <property type="nucleotide sequence ID" value="XM_025160977.1"/>
</dbReference>
<evidence type="ECO:0000256" key="1">
    <source>
        <dbReference type="ARBA" id="ARBA00004120"/>
    </source>
</evidence>
<proteinExistence type="inferred from homology"/>
<dbReference type="KEGG" id="tut:107362997"/>
<dbReference type="AlphaFoldDB" id="T1KD56"/>
<dbReference type="GO" id="GO:0031514">
    <property type="term" value="C:motile cilium"/>
    <property type="evidence" value="ECO:0007669"/>
    <property type="project" value="TreeGrafter"/>
</dbReference>
<feature type="compositionally biased region" description="Acidic residues" evidence="8">
    <location>
        <begin position="12"/>
        <end position="36"/>
    </location>
</feature>
<evidence type="ECO:0000256" key="6">
    <source>
        <dbReference type="ARBA" id="ARBA00023212"/>
    </source>
</evidence>
<dbReference type="HOGENOM" id="CLU_039364_0_0_1"/>
<dbReference type="EMBL" id="CAEY01002009">
    <property type="status" value="NOT_ANNOTATED_CDS"/>
    <property type="molecule type" value="Genomic_DNA"/>
</dbReference>
<keyword evidence="7" id="KW-0966">Cell projection</keyword>
<evidence type="ECO:0000256" key="5">
    <source>
        <dbReference type="ARBA" id="ARBA00023069"/>
    </source>
</evidence>
<accession>T1KD56</accession>
<dbReference type="GeneID" id="107362997"/>
<reference evidence="9" key="2">
    <citation type="submission" date="2015-06" db="UniProtKB">
        <authorList>
            <consortium name="EnsemblMetazoa"/>
        </authorList>
    </citation>
    <scope>IDENTIFICATION</scope>
</reference>
<evidence type="ECO:0000256" key="2">
    <source>
        <dbReference type="ARBA" id="ARBA00007700"/>
    </source>
</evidence>
<feature type="compositionally biased region" description="Basic and acidic residues" evidence="8">
    <location>
        <begin position="1"/>
        <end position="11"/>
    </location>
</feature>
<evidence type="ECO:0000256" key="7">
    <source>
        <dbReference type="ARBA" id="ARBA00023273"/>
    </source>
</evidence>
<name>T1KD56_TETUR</name>
<evidence type="ECO:0000256" key="8">
    <source>
        <dbReference type="SAM" id="MobiDB-lite"/>
    </source>
</evidence>
<dbReference type="Pfam" id="PF12317">
    <property type="entry name" value="IFT46_B_C"/>
    <property type="match status" value="1"/>
</dbReference>
<dbReference type="GO" id="GO:0060271">
    <property type="term" value="P:cilium assembly"/>
    <property type="evidence" value="ECO:0007669"/>
    <property type="project" value="TreeGrafter"/>
</dbReference>
<keyword evidence="5" id="KW-0969">Cilium</keyword>
<dbReference type="CTD" id="56912"/>
<keyword evidence="6" id="KW-0206">Cytoskeleton</keyword>
<dbReference type="PANTHER" id="PTHR13376:SF0">
    <property type="entry name" value="INTRAFLAGELLAR TRANSPORT PROTEIN 46 HOMOLOG"/>
    <property type="match status" value="1"/>
</dbReference>
<dbReference type="PANTHER" id="PTHR13376">
    <property type="entry name" value="INTRAFLAGELLAR TRANSPORT PROTEIN 46 HOMOLOG"/>
    <property type="match status" value="1"/>
</dbReference>
<dbReference type="GO" id="GO:0005815">
    <property type="term" value="C:microtubule organizing center"/>
    <property type="evidence" value="ECO:0007669"/>
    <property type="project" value="TreeGrafter"/>
</dbReference>
<protein>
    <recommendedName>
        <fullName evidence="3">Intraflagellar transport protein 46 homolog</fullName>
    </recommendedName>
</protein>
<dbReference type="EnsemblMetazoa" id="tetur09g01740.1">
    <property type="protein sequence ID" value="tetur09g01740.1"/>
    <property type="gene ID" value="tetur09g01740"/>
</dbReference>
<comment type="similarity">
    <text evidence="2">Belongs to the IFT46 family.</text>
</comment>
<feature type="region of interest" description="Disordered" evidence="8">
    <location>
        <begin position="1"/>
        <end position="38"/>
    </location>
</feature>
<keyword evidence="4" id="KW-0963">Cytoplasm</keyword>